<dbReference type="GO" id="GO:0006260">
    <property type="term" value="P:DNA replication"/>
    <property type="evidence" value="ECO:0007669"/>
    <property type="project" value="UniProtKB-KW"/>
</dbReference>
<dbReference type="EMBL" id="QGNW01000888">
    <property type="protein sequence ID" value="RVW59520.1"/>
    <property type="molecule type" value="Genomic_DNA"/>
</dbReference>
<organism evidence="13 14">
    <name type="scientific">Vitis vinifera</name>
    <name type="common">Grape</name>
    <dbReference type="NCBI Taxonomy" id="29760"/>
    <lineage>
        <taxon>Eukaryota</taxon>
        <taxon>Viridiplantae</taxon>
        <taxon>Streptophyta</taxon>
        <taxon>Embryophyta</taxon>
        <taxon>Tracheophyta</taxon>
        <taxon>Spermatophyta</taxon>
        <taxon>Magnoliopsida</taxon>
        <taxon>eudicotyledons</taxon>
        <taxon>Gunneridae</taxon>
        <taxon>Pentapetalae</taxon>
        <taxon>rosids</taxon>
        <taxon>Vitales</taxon>
        <taxon>Vitaceae</taxon>
        <taxon>Viteae</taxon>
        <taxon>Vitis</taxon>
    </lineage>
</organism>
<evidence type="ECO:0000313" key="14">
    <source>
        <dbReference type="Proteomes" id="UP000288805"/>
    </source>
</evidence>
<comment type="caution">
    <text evidence="13">The sequence shown here is derived from an EMBL/GenBank/DDBJ whole genome shotgun (WGS) entry which is preliminary data.</text>
</comment>
<evidence type="ECO:0000259" key="11">
    <source>
        <dbReference type="Pfam" id="PF01336"/>
    </source>
</evidence>
<protein>
    <submittedName>
        <fullName evidence="13">Replication protein A 32 kDa subunit A</fullName>
    </submittedName>
</protein>
<evidence type="ECO:0000256" key="1">
    <source>
        <dbReference type="ARBA" id="ARBA00004123"/>
    </source>
</evidence>
<dbReference type="Gene3D" id="2.40.50.140">
    <property type="entry name" value="Nucleic acid-binding proteins"/>
    <property type="match status" value="1"/>
</dbReference>
<evidence type="ECO:0000256" key="6">
    <source>
        <dbReference type="ARBA" id="ARBA00023172"/>
    </source>
</evidence>
<dbReference type="InterPro" id="IPR004365">
    <property type="entry name" value="NA-bd_OB_tRNA"/>
</dbReference>
<dbReference type="GO" id="GO:0006281">
    <property type="term" value="P:DNA repair"/>
    <property type="evidence" value="ECO:0007669"/>
    <property type="project" value="UniProtKB-KW"/>
</dbReference>
<feature type="region of interest" description="Disordered" evidence="10">
    <location>
        <begin position="13"/>
        <end position="55"/>
    </location>
</feature>
<dbReference type="AlphaFoldDB" id="A0A438FIE8"/>
<evidence type="ECO:0000256" key="2">
    <source>
        <dbReference type="ARBA" id="ARBA00007815"/>
    </source>
</evidence>
<dbReference type="SUPFAM" id="SSF46785">
    <property type="entry name" value="Winged helix' DNA-binding domain"/>
    <property type="match status" value="1"/>
</dbReference>
<dbReference type="Pfam" id="PF08784">
    <property type="entry name" value="RPA_C"/>
    <property type="match status" value="1"/>
</dbReference>
<dbReference type="GO" id="GO:0006310">
    <property type="term" value="P:DNA recombination"/>
    <property type="evidence" value="ECO:0007669"/>
    <property type="project" value="UniProtKB-KW"/>
</dbReference>
<evidence type="ECO:0000256" key="7">
    <source>
        <dbReference type="ARBA" id="ARBA00023204"/>
    </source>
</evidence>
<accession>A0A438FIE8</accession>
<proteinExistence type="inferred from homology"/>
<evidence type="ECO:0000256" key="3">
    <source>
        <dbReference type="ARBA" id="ARBA00022705"/>
    </source>
</evidence>
<comment type="subcellular location">
    <subcellularLocation>
        <location evidence="1">Nucleus</location>
    </subcellularLocation>
</comment>
<dbReference type="SUPFAM" id="SSF50249">
    <property type="entry name" value="Nucleic acid-binding proteins"/>
    <property type="match status" value="1"/>
</dbReference>
<keyword evidence="6" id="KW-0233">DNA recombination</keyword>
<gene>
    <name evidence="13" type="primary">RPA2A_1</name>
    <name evidence="13" type="ORF">CK203_100724</name>
</gene>
<dbReference type="Gene3D" id="1.10.10.10">
    <property type="entry name" value="Winged helix-like DNA-binding domain superfamily/Winged helix DNA-binding domain"/>
    <property type="match status" value="1"/>
</dbReference>
<evidence type="ECO:0000256" key="4">
    <source>
        <dbReference type="ARBA" id="ARBA00022763"/>
    </source>
</evidence>
<dbReference type="FunFam" id="2.40.50.140:FF:000184">
    <property type="entry name" value="replication protein A 32 kDa subunit A-like"/>
    <property type="match status" value="1"/>
</dbReference>
<dbReference type="CDD" id="cd04478">
    <property type="entry name" value="RPA2_DBD_D"/>
    <property type="match status" value="1"/>
</dbReference>
<keyword evidence="5" id="KW-0238">DNA-binding</keyword>
<evidence type="ECO:0000256" key="9">
    <source>
        <dbReference type="ARBA" id="ARBA00057177"/>
    </source>
</evidence>
<evidence type="ECO:0000256" key="10">
    <source>
        <dbReference type="SAM" id="MobiDB-lite"/>
    </source>
</evidence>
<feature type="domain" description="Replication protein A C-terminal" evidence="12">
    <location>
        <begin position="210"/>
        <end position="314"/>
    </location>
</feature>
<reference evidence="13 14" key="1">
    <citation type="journal article" date="2018" name="PLoS Genet.">
        <title>Population sequencing reveals clonal diversity and ancestral inbreeding in the grapevine cultivar Chardonnay.</title>
        <authorList>
            <person name="Roach M.J."/>
            <person name="Johnson D.L."/>
            <person name="Bohlmann J."/>
            <person name="van Vuuren H.J."/>
            <person name="Jones S.J."/>
            <person name="Pretorius I.S."/>
            <person name="Schmidt S.A."/>
            <person name="Borneman A.R."/>
        </authorList>
    </citation>
    <scope>NUCLEOTIDE SEQUENCE [LARGE SCALE GENOMIC DNA]</scope>
    <source>
        <strain evidence="14">cv. Chardonnay</strain>
        <tissue evidence="13">Leaf</tissue>
    </source>
</reference>
<dbReference type="GO" id="GO:0005634">
    <property type="term" value="C:nucleus"/>
    <property type="evidence" value="ECO:0007669"/>
    <property type="project" value="UniProtKB-SubCell"/>
</dbReference>
<dbReference type="GO" id="GO:0003677">
    <property type="term" value="F:DNA binding"/>
    <property type="evidence" value="ECO:0007669"/>
    <property type="project" value="UniProtKB-KW"/>
</dbReference>
<evidence type="ECO:0000313" key="13">
    <source>
        <dbReference type="EMBL" id="RVW59520.1"/>
    </source>
</evidence>
<name>A0A438FIE8_VITVI</name>
<sequence length="323" mass="35616">MYSHSQFDGNAAFSGGGFMPSQATQAAEPGFSPARKGNDNLKPRMEKGGKNTGVHENRDTQALLPLTVKQISEAFLSSDDKSNFLIDGVEVNNVTLVGMVFNKAERVTDVGFMLDDGTGRIDCNRWVNEAVDTKEMEGILDGMHVRVHGHLKGFQGKRHLNVFSIRFIWGICGVSEPMTALKRCTRLPIKRPVTDFNEIASHFIECIYVHIYNTKSRVQAGGPTQSHVTNPAIGTPLKGYQASQPNQFSGQYGAGLKGVDQLVIDYLQQPQSLARDQGVGRDELAQQLNVPVDKIMESIRSLEEEGLIYSTIDEWHYKSTGNG</sequence>
<keyword evidence="8" id="KW-0539">Nucleus</keyword>
<evidence type="ECO:0000259" key="12">
    <source>
        <dbReference type="Pfam" id="PF08784"/>
    </source>
</evidence>
<dbReference type="InterPro" id="IPR040260">
    <property type="entry name" value="RFA2-like"/>
</dbReference>
<evidence type="ECO:0000256" key="8">
    <source>
        <dbReference type="ARBA" id="ARBA00023242"/>
    </source>
</evidence>
<keyword evidence="4" id="KW-0227">DNA damage</keyword>
<dbReference type="FunFam" id="1.10.10.10:FF:000168">
    <property type="entry name" value="Replication protein A 32 kDa subunit"/>
    <property type="match status" value="1"/>
</dbReference>
<comment type="similarity">
    <text evidence="2">Belongs to the replication factor A protein 2 family.</text>
</comment>
<dbReference type="InterPro" id="IPR036390">
    <property type="entry name" value="WH_DNA-bd_sf"/>
</dbReference>
<comment type="function">
    <text evidence="9">Component of the replication protein A complex (RPA) required for DNA recombination, repair and replication. The activity of RPA is mediated by single-stranded DNA binding and protein interactions. Required fo cell division in meristems. Involved in the maintenance of transcriptional epigenetic gene silencing (TGS) at specific loci (including some transposons) by regulating histone H3 acetylation, 'Lys-4' and 'Lys-9' methylation.</text>
</comment>
<dbReference type="InterPro" id="IPR012340">
    <property type="entry name" value="NA-bd_OB-fold"/>
</dbReference>
<dbReference type="InterPro" id="IPR014892">
    <property type="entry name" value="RPA_C"/>
</dbReference>
<feature type="domain" description="OB" evidence="11">
    <location>
        <begin position="94"/>
        <end position="166"/>
    </location>
</feature>
<dbReference type="Proteomes" id="UP000288805">
    <property type="component" value="Unassembled WGS sequence"/>
</dbReference>
<evidence type="ECO:0000256" key="5">
    <source>
        <dbReference type="ARBA" id="ARBA00023125"/>
    </source>
</evidence>
<dbReference type="InterPro" id="IPR036388">
    <property type="entry name" value="WH-like_DNA-bd_sf"/>
</dbReference>
<dbReference type="Pfam" id="PF01336">
    <property type="entry name" value="tRNA_anti-codon"/>
    <property type="match status" value="1"/>
</dbReference>
<keyword evidence="3" id="KW-0235">DNA replication</keyword>
<dbReference type="PANTHER" id="PTHR13989:SF16">
    <property type="entry name" value="REPLICATION PROTEIN A2"/>
    <property type="match status" value="1"/>
</dbReference>
<feature type="compositionally biased region" description="Basic and acidic residues" evidence="10">
    <location>
        <begin position="36"/>
        <end position="55"/>
    </location>
</feature>
<keyword evidence="7" id="KW-0234">DNA repair</keyword>
<dbReference type="PANTHER" id="PTHR13989">
    <property type="entry name" value="REPLICATION PROTEIN A-RELATED"/>
    <property type="match status" value="1"/>
</dbReference>